<dbReference type="NCBIfam" id="NF004820">
    <property type="entry name" value="PRK06175.1"/>
    <property type="match status" value="1"/>
</dbReference>
<dbReference type="SUPFAM" id="SSF56425">
    <property type="entry name" value="Succinate dehydrogenase/fumarate reductase flavoprotein, catalytic domain"/>
    <property type="match status" value="1"/>
</dbReference>
<dbReference type="FunFam" id="3.90.700.10:FF:000002">
    <property type="entry name" value="L-aspartate oxidase"/>
    <property type="match status" value="1"/>
</dbReference>
<evidence type="ECO:0000256" key="3">
    <source>
        <dbReference type="ARBA" id="ARBA00008562"/>
    </source>
</evidence>
<gene>
    <name evidence="13" type="ORF">CLOHYLEM_07735</name>
</gene>
<evidence type="ECO:0000256" key="9">
    <source>
        <dbReference type="ARBA" id="ARBA00023002"/>
    </source>
</evidence>
<keyword evidence="8" id="KW-0274">FAD</keyword>
<dbReference type="PANTHER" id="PTHR42716">
    <property type="entry name" value="L-ASPARTATE OXIDASE"/>
    <property type="match status" value="1"/>
</dbReference>
<comment type="pathway">
    <text evidence="2">Cofactor biosynthesis; NAD(+) biosynthesis; iminoaspartate from L-aspartate (oxidase route): step 1/1.</text>
</comment>
<evidence type="ECO:0000256" key="6">
    <source>
        <dbReference type="ARBA" id="ARBA00022630"/>
    </source>
</evidence>
<keyword evidence="14" id="KW-1185">Reference proteome</keyword>
<sequence length="439" mass="49344">MIEPYYDVVIVGTGAAGLFTGLSLPEHLRILMITKDDVENSDSYLAQGGICVLRSDEDYDSYFEDTLRAGHYENNREAVRIMIQESPDIIRRLISFGVEFEHRGDELAYTKEGAHSVCRILYHKDVTGQEITGKLISCARERPNITIAPHTAMADLILQEGRCAGIIVRQEGKAITTVSSKAVFLATGGLGGLFANSTNFRHITGDSLALALRHNIELENIHYIQIHPTTLYSHREGRRFLISESVRGEGAILLNPAGQRFVDELKPRDVVTEAIRREMDKFHSPYVYLSLAHMPKEQIIHRFPNIYERCLEEGYDLSKDRIPITPAQHYLMGGIRTDSFARTSCGHLFAVGEAGCNGVHGANRLASNSLLESLVFARRGAAYLASRIDSIPHPPAPVFTGLTAYADPEARRREDRELILNEIKRRDEQFYDKWCNDEN</sequence>
<dbReference type="HOGENOM" id="CLU_014312_3_1_9"/>
<dbReference type="UniPathway" id="UPA00253">
    <property type="reaction ID" value="UER00326"/>
</dbReference>
<evidence type="ECO:0000256" key="4">
    <source>
        <dbReference type="ARBA" id="ARBA00012173"/>
    </source>
</evidence>
<evidence type="ECO:0000256" key="8">
    <source>
        <dbReference type="ARBA" id="ARBA00022827"/>
    </source>
</evidence>
<dbReference type="EC" id="1.4.3.16" evidence="4"/>
<proteinExistence type="inferred from homology"/>
<dbReference type="RefSeq" id="WP_006445076.1">
    <property type="nucleotide sequence ID" value="NZ_CP036524.1"/>
</dbReference>
<evidence type="ECO:0000256" key="11">
    <source>
        <dbReference type="ARBA" id="ARBA00048305"/>
    </source>
</evidence>
<dbReference type="STRING" id="553973.CLOHYLEM_07735"/>
<keyword evidence="6" id="KW-0285">Flavoprotein</keyword>
<evidence type="ECO:0000313" key="13">
    <source>
        <dbReference type="EMBL" id="EEG72333.1"/>
    </source>
</evidence>
<dbReference type="EMBL" id="ABYI02000042">
    <property type="protein sequence ID" value="EEG72333.1"/>
    <property type="molecule type" value="Genomic_DNA"/>
</dbReference>
<evidence type="ECO:0000256" key="5">
    <source>
        <dbReference type="ARBA" id="ARBA00021901"/>
    </source>
</evidence>
<dbReference type="PANTHER" id="PTHR42716:SF2">
    <property type="entry name" value="L-ASPARTATE OXIDASE, CHLOROPLASTIC"/>
    <property type="match status" value="1"/>
</dbReference>
<reference evidence="13" key="1">
    <citation type="submission" date="2009-02" db="EMBL/GenBank/DDBJ databases">
        <authorList>
            <person name="Fulton L."/>
            <person name="Clifton S."/>
            <person name="Fulton B."/>
            <person name="Xu J."/>
            <person name="Minx P."/>
            <person name="Pepin K.H."/>
            <person name="Johnson M."/>
            <person name="Bhonagiri V."/>
            <person name="Nash W.E."/>
            <person name="Mardis E.R."/>
            <person name="Wilson R.K."/>
        </authorList>
    </citation>
    <scope>NUCLEOTIDE SEQUENCE [LARGE SCALE GENOMIC DNA]</scope>
    <source>
        <strain evidence="13">DSM 15053</strain>
    </source>
</reference>
<dbReference type="eggNOG" id="COG0029">
    <property type="taxonomic scope" value="Bacteria"/>
</dbReference>
<comment type="catalytic activity">
    <reaction evidence="11">
        <text>L-aspartate + O2 = iminosuccinate + H2O2</text>
        <dbReference type="Rhea" id="RHEA:25876"/>
        <dbReference type="ChEBI" id="CHEBI:15379"/>
        <dbReference type="ChEBI" id="CHEBI:16240"/>
        <dbReference type="ChEBI" id="CHEBI:29991"/>
        <dbReference type="ChEBI" id="CHEBI:77875"/>
        <dbReference type="EC" id="1.4.3.16"/>
    </reaction>
    <physiologicalReaction direction="left-to-right" evidence="11">
        <dbReference type="Rhea" id="RHEA:25877"/>
    </physiologicalReaction>
</comment>
<organism evidence="13 14">
    <name type="scientific">[Clostridium] hylemonae DSM 15053</name>
    <dbReference type="NCBI Taxonomy" id="553973"/>
    <lineage>
        <taxon>Bacteria</taxon>
        <taxon>Bacillati</taxon>
        <taxon>Bacillota</taxon>
        <taxon>Clostridia</taxon>
        <taxon>Lachnospirales</taxon>
        <taxon>Lachnospiraceae</taxon>
    </lineage>
</organism>
<feature type="domain" description="FAD-dependent oxidoreductase 2 FAD-binding" evidence="12">
    <location>
        <begin position="7"/>
        <end position="370"/>
    </location>
</feature>
<keyword evidence="9" id="KW-0560">Oxidoreductase</keyword>
<evidence type="ECO:0000256" key="10">
    <source>
        <dbReference type="ARBA" id="ARBA00030386"/>
    </source>
</evidence>
<comment type="similarity">
    <text evidence="3">Belongs to the FAD-dependent oxidoreductase 2 family. NadB subfamily.</text>
</comment>
<name>C0C6J8_9FIRM</name>
<dbReference type="Proteomes" id="UP000004893">
    <property type="component" value="Unassembled WGS sequence"/>
</dbReference>
<dbReference type="GO" id="GO:0008734">
    <property type="term" value="F:L-aspartate oxidase activity"/>
    <property type="evidence" value="ECO:0007669"/>
    <property type="project" value="UniProtKB-EC"/>
</dbReference>
<keyword evidence="7" id="KW-0662">Pyridine nucleotide biosynthesis</keyword>
<dbReference type="AlphaFoldDB" id="C0C6J8"/>
<evidence type="ECO:0000256" key="1">
    <source>
        <dbReference type="ARBA" id="ARBA00001974"/>
    </source>
</evidence>
<accession>C0C6J8</accession>
<dbReference type="Gene3D" id="3.90.700.10">
    <property type="entry name" value="Succinate dehydrogenase/fumarate reductase flavoprotein, catalytic domain"/>
    <property type="match status" value="1"/>
</dbReference>
<dbReference type="InterPro" id="IPR003953">
    <property type="entry name" value="FAD-dep_OxRdtase_2_FAD-bd"/>
</dbReference>
<dbReference type="InterPro" id="IPR036188">
    <property type="entry name" value="FAD/NAD-bd_sf"/>
</dbReference>
<dbReference type="SUPFAM" id="SSF51905">
    <property type="entry name" value="FAD/NAD(P)-binding domain"/>
    <property type="match status" value="1"/>
</dbReference>
<evidence type="ECO:0000259" key="12">
    <source>
        <dbReference type="Pfam" id="PF00890"/>
    </source>
</evidence>
<evidence type="ECO:0000313" key="14">
    <source>
        <dbReference type="Proteomes" id="UP000004893"/>
    </source>
</evidence>
<comment type="caution">
    <text evidence="13">The sequence shown here is derived from an EMBL/GenBank/DDBJ whole genome shotgun (WGS) entry which is preliminary data.</text>
</comment>
<comment type="cofactor">
    <cofactor evidence="1">
        <name>FAD</name>
        <dbReference type="ChEBI" id="CHEBI:57692"/>
    </cofactor>
</comment>
<evidence type="ECO:0000256" key="7">
    <source>
        <dbReference type="ARBA" id="ARBA00022642"/>
    </source>
</evidence>
<dbReference type="InterPro" id="IPR027477">
    <property type="entry name" value="Succ_DH/fumarate_Rdtase_cat_sf"/>
</dbReference>
<dbReference type="GO" id="GO:0033765">
    <property type="term" value="F:steroid dehydrogenase activity, acting on the CH-CH group of donors"/>
    <property type="evidence" value="ECO:0007669"/>
    <property type="project" value="UniProtKB-ARBA"/>
</dbReference>
<reference evidence="13" key="2">
    <citation type="submission" date="2013-06" db="EMBL/GenBank/DDBJ databases">
        <title>Draft genome sequence of Clostridium hylemonae (DSM 15053).</title>
        <authorList>
            <person name="Sudarsanam P."/>
            <person name="Ley R."/>
            <person name="Guruge J."/>
            <person name="Turnbaugh P.J."/>
            <person name="Mahowald M."/>
            <person name="Liep D."/>
            <person name="Gordon J."/>
        </authorList>
    </citation>
    <scope>NUCLEOTIDE SEQUENCE</scope>
    <source>
        <strain evidence="13">DSM 15053</strain>
    </source>
</reference>
<dbReference type="OrthoDB" id="9806724at2"/>
<dbReference type="GO" id="GO:0034628">
    <property type="term" value="P:'de novo' NAD+ biosynthetic process from L-aspartate"/>
    <property type="evidence" value="ECO:0007669"/>
    <property type="project" value="TreeGrafter"/>
</dbReference>
<dbReference type="Pfam" id="PF00890">
    <property type="entry name" value="FAD_binding_2"/>
    <property type="match status" value="1"/>
</dbReference>
<dbReference type="Gene3D" id="3.50.50.60">
    <property type="entry name" value="FAD/NAD(P)-binding domain"/>
    <property type="match status" value="1"/>
</dbReference>
<evidence type="ECO:0000256" key="2">
    <source>
        <dbReference type="ARBA" id="ARBA00004950"/>
    </source>
</evidence>
<dbReference type="InterPro" id="IPR005288">
    <property type="entry name" value="NadB"/>
</dbReference>
<protein>
    <recommendedName>
        <fullName evidence="5">L-aspartate oxidase</fullName>
        <ecNumber evidence="4">1.4.3.16</ecNumber>
    </recommendedName>
    <alternativeName>
        <fullName evidence="10">Quinolinate synthase B</fullName>
    </alternativeName>
</protein>